<dbReference type="PANTHER" id="PTHR12147:SF26">
    <property type="entry name" value="PEPTIDASE M28 DOMAIN-CONTAINING PROTEIN"/>
    <property type="match status" value="1"/>
</dbReference>
<organism evidence="2 3">
    <name type="scientific">Gimesia chilikensis</name>
    <dbReference type="NCBI Taxonomy" id="2605989"/>
    <lineage>
        <taxon>Bacteria</taxon>
        <taxon>Pseudomonadati</taxon>
        <taxon>Planctomycetota</taxon>
        <taxon>Planctomycetia</taxon>
        <taxon>Planctomycetales</taxon>
        <taxon>Planctomycetaceae</taxon>
        <taxon>Gimesia</taxon>
    </lineage>
</organism>
<dbReference type="OrthoDB" id="9762302at2"/>
<feature type="domain" description="Peptidase M28" evidence="1">
    <location>
        <begin position="65"/>
        <end position="284"/>
    </location>
</feature>
<dbReference type="SUPFAM" id="SSF53187">
    <property type="entry name" value="Zn-dependent exopeptidases"/>
    <property type="match status" value="1"/>
</dbReference>
<dbReference type="RefSeq" id="WP_145192151.1">
    <property type="nucleotide sequence ID" value="NZ_CP036266.1"/>
</dbReference>
<dbReference type="Pfam" id="PF04389">
    <property type="entry name" value="Peptidase_M28"/>
    <property type="match status" value="1"/>
</dbReference>
<sequence length="295" mass="32778">MTNIDTQRLKRLCEDLCQSIRPAESEALEAARQYVIRELEASGWEIERHPFQAQDSMLVTFSGQNLIARHPRLSDPEKPLFCIGAHLDTRPESPGADDNTSAVAALLELGRLLPELQQTGGAWSIELVAFDLEENGMLGGAEHARLHQEKKTDLRGMVSLEMLGYCDPTPGSQMLPRELVGMYPDTGDFIAVVGNQNSGKLIEAFKTGLKTVETLPVEILQVPQNGEMLQATRLSDHSPFWDAGYPALMITDTSFLRNPHYHQPSDTVDTLDFEFLTKVTQGSLEATRQILNQGY</sequence>
<dbReference type="EMBL" id="CP036266">
    <property type="protein sequence ID" value="QDT23959.1"/>
    <property type="molecule type" value="Genomic_DNA"/>
</dbReference>
<dbReference type="AlphaFoldDB" id="A0A517PX66"/>
<accession>A0A517PX66</accession>
<dbReference type="Proteomes" id="UP000320421">
    <property type="component" value="Chromosome"/>
</dbReference>
<evidence type="ECO:0000313" key="2">
    <source>
        <dbReference type="EMBL" id="QDT23959.1"/>
    </source>
</evidence>
<dbReference type="GO" id="GO:0006508">
    <property type="term" value="P:proteolysis"/>
    <property type="evidence" value="ECO:0007669"/>
    <property type="project" value="InterPro"/>
</dbReference>
<dbReference type="InterPro" id="IPR045175">
    <property type="entry name" value="M28_fam"/>
</dbReference>
<keyword evidence="2" id="KW-0645">Protease</keyword>
<dbReference type="GO" id="GO:0008235">
    <property type="term" value="F:metalloexopeptidase activity"/>
    <property type="evidence" value="ECO:0007669"/>
    <property type="project" value="InterPro"/>
</dbReference>
<gene>
    <name evidence="2" type="primary">ywaD_2</name>
    <name evidence="2" type="ORF">HG66A1_57850</name>
</gene>
<dbReference type="Gene3D" id="3.40.630.10">
    <property type="entry name" value="Zn peptidases"/>
    <property type="match status" value="1"/>
</dbReference>
<evidence type="ECO:0000259" key="1">
    <source>
        <dbReference type="Pfam" id="PF04389"/>
    </source>
</evidence>
<keyword evidence="2" id="KW-0378">Hydrolase</keyword>
<evidence type="ECO:0000313" key="3">
    <source>
        <dbReference type="Proteomes" id="UP000320421"/>
    </source>
</evidence>
<dbReference type="EC" id="3.4.11.6" evidence="2"/>
<keyword evidence="3" id="KW-1185">Reference proteome</keyword>
<dbReference type="GO" id="GO:0004177">
    <property type="term" value="F:aminopeptidase activity"/>
    <property type="evidence" value="ECO:0007669"/>
    <property type="project" value="UniProtKB-KW"/>
</dbReference>
<name>A0A517PX66_9PLAN</name>
<proteinExistence type="predicted"/>
<protein>
    <submittedName>
        <fullName evidence="2">Aminopeptidase YwaD</fullName>
        <ecNumber evidence="2">3.4.11.6</ecNumber>
    </submittedName>
</protein>
<dbReference type="PANTHER" id="PTHR12147">
    <property type="entry name" value="METALLOPEPTIDASE M28 FAMILY MEMBER"/>
    <property type="match status" value="1"/>
</dbReference>
<keyword evidence="2" id="KW-0031">Aminopeptidase</keyword>
<dbReference type="InterPro" id="IPR007484">
    <property type="entry name" value="Peptidase_M28"/>
</dbReference>
<reference evidence="2 3" key="1">
    <citation type="submission" date="2019-02" db="EMBL/GenBank/DDBJ databases">
        <title>Deep-cultivation of Planctomycetes and their phenomic and genomic characterization uncovers novel biology.</title>
        <authorList>
            <person name="Wiegand S."/>
            <person name="Jogler M."/>
            <person name="Boedeker C."/>
            <person name="Pinto D."/>
            <person name="Vollmers J."/>
            <person name="Rivas-Marin E."/>
            <person name="Kohn T."/>
            <person name="Peeters S.H."/>
            <person name="Heuer A."/>
            <person name="Rast P."/>
            <person name="Oberbeckmann S."/>
            <person name="Bunk B."/>
            <person name="Jeske O."/>
            <person name="Meyerdierks A."/>
            <person name="Storesund J.E."/>
            <person name="Kallscheuer N."/>
            <person name="Luecker S."/>
            <person name="Lage O.M."/>
            <person name="Pohl T."/>
            <person name="Merkel B.J."/>
            <person name="Hornburger P."/>
            <person name="Mueller R.-W."/>
            <person name="Bruemmer F."/>
            <person name="Labrenz M."/>
            <person name="Spormann A.M."/>
            <person name="Op den Camp H."/>
            <person name="Overmann J."/>
            <person name="Amann R."/>
            <person name="Jetten M.S.M."/>
            <person name="Mascher T."/>
            <person name="Medema M.H."/>
            <person name="Devos D.P."/>
            <person name="Kaster A.-K."/>
            <person name="Ovreas L."/>
            <person name="Rohde M."/>
            <person name="Galperin M.Y."/>
            <person name="Jogler C."/>
        </authorList>
    </citation>
    <scope>NUCLEOTIDE SEQUENCE [LARGE SCALE GENOMIC DNA]</scope>
    <source>
        <strain evidence="2 3">HG66A1</strain>
    </source>
</reference>